<evidence type="ECO:0000256" key="3">
    <source>
        <dbReference type="ARBA" id="ARBA00022481"/>
    </source>
</evidence>
<comment type="subcellular location">
    <subcellularLocation>
        <location evidence="1">Cell inner membrane</location>
        <topology evidence="1">Single-pass membrane protein</topology>
    </subcellularLocation>
</comment>
<dbReference type="InterPro" id="IPR051621">
    <property type="entry name" value="T2SS_protein_J"/>
</dbReference>
<protein>
    <recommendedName>
        <fullName evidence="11">Type II secretion system protein J</fullName>
    </recommendedName>
</protein>
<keyword evidence="3" id="KW-0488">Methylation</keyword>
<evidence type="ECO:0000313" key="9">
    <source>
        <dbReference type="EMBL" id="GGC35972.1"/>
    </source>
</evidence>
<keyword evidence="5 8" id="KW-0812">Transmembrane</keyword>
<name>A0ABQ1M7F2_9PROT</name>
<evidence type="ECO:0000313" key="10">
    <source>
        <dbReference type="Proteomes" id="UP000637769"/>
    </source>
</evidence>
<dbReference type="PANTHER" id="PTHR39583:SF2">
    <property type="entry name" value="TYPE II SECRETION SYSTEM PROTEIN J"/>
    <property type="match status" value="1"/>
</dbReference>
<feature type="transmembrane region" description="Helical" evidence="8">
    <location>
        <begin position="12"/>
        <end position="30"/>
    </location>
</feature>
<evidence type="ECO:0000256" key="4">
    <source>
        <dbReference type="ARBA" id="ARBA00022519"/>
    </source>
</evidence>
<evidence type="ECO:0008006" key="11">
    <source>
        <dbReference type="Google" id="ProtNLM"/>
    </source>
</evidence>
<dbReference type="NCBIfam" id="TIGR02532">
    <property type="entry name" value="IV_pilin_GFxxxE"/>
    <property type="match status" value="1"/>
</dbReference>
<accession>A0ABQ1M7F2</accession>
<dbReference type="SUPFAM" id="SSF54523">
    <property type="entry name" value="Pili subunits"/>
    <property type="match status" value="1"/>
</dbReference>
<comment type="caution">
    <text evidence="9">The sequence shown here is derived from an EMBL/GenBank/DDBJ whole genome shotgun (WGS) entry which is preliminary data.</text>
</comment>
<dbReference type="Pfam" id="PF07963">
    <property type="entry name" value="N_methyl"/>
    <property type="match status" value="1"/>
</dbReference>
<proteinExistence type="predicted"/>
<organism evidence="9 10">
    <name type="scientific">Asaia siamensis</name>
    <dbReference type="NCBI Taxonomy" id="110479"/>
    <lineage>
        <taxon>Bacteria</taxon>
        <taxon>Pseudomonadati</taxon>
        <taxon>Pseudomonadota</taxon>
        <taxon>Alphaproteobacteria</taxon>
        <taxon>Acetobacterales</taxon>
        <taxon>Acetobacteraceae</taxon>
        <taxon>Asaia</taxon>
    </lineage>
</organism>
<keyword evidence="7 8" id="KW-0472">Membrane</keyword>
<sequence length="195" mass="21838">MNRCRQKEVGFTLLEMLIALVVFSIVMLVLRQGFDAATRVFEKQRTSLSAQGDLGAVDRFLRQLIATADPGAGQEGPLFVGRAHGLVLRGPTPHALDDSPEARANMRLSVDEAHRLVLIWTPHRHVIEPTPPPRTRILLEGLTGLDCSYYSDGHWNTTWYGNKLPQLVRLRLHFAEGDPRHWPDIVAAPLLDPMP</sequence>
<keyword evidence="10" id="KW-1185">Reference proteome</keyword>
<evidence type="ECO:0000256" key="1">
    <source>
        <dbReference type="ARBA" id="ARBA00004377"/>
    </source>
</evidence>
<keyword evidence="6 8" id="KW-1133">Transmembrane helix</keyword>
<dbReference type="RefSeq" id="WP_188426808.1">
    <property type="nucleotide sequence ID" value="NZ_BMCH01000005.1"/>
</dbReference>
<reference evidence="10" key="1">
    <citation type="journal article" date="2019" name="Int. J. Syst. Evol. Microbiol.">
        <title>The Global Catalogue of Microorganisms (GCM) 10K type strain sequencing project: providing services to taxonomists for standard genome sequencing and annotation.</title>
        <authorList>
            <consortium name="The Broad Institute Genomics Platform"/>
            <consortium name="The Broad Institute Genome Sequencing Center for Infectious Disease"/>
            <person name="Wu L."/>
            <person name="Ma J."/>
        </authorList>
    </citation>
    <scope>NUCLEOTIDE SEQUENCE [LARGE SCALE GENOMIC DNA]</scope>
    <source>
        <strain evidence="10">CCM 7132</strain>
    </source>
</reference>
<dbReference type="InterPro" id="IPR012902">
    <property type="entry name" value="N_methyl_site"/>
</dbReference>
<dbReference type="Proteomes" id="UP000637769">
    <property type="component" value="Unassembled WGS sequence"/>
</dbReference>
<dbReference type="InterPro" id="IPR045584">
    <property type="entry name" value="Pilin-like"/>
</dbReference>
<evidence type="ECO:0000256" key="7">
    <source>
        <dbReference type="ARBA" id="ARBA00023136"/>
    </source>
</evidence>
<gene>
    <name evidence="9" type="ORF">GCM10007207_21960</name>
</gene>
<evidence type="ECO:0000256" key="8">
    <source>
        <dbReference type="SAM" id="Phobius"/>
    </source>
</evidence>
<dbReference type="PANTHER" id="PTHR39583">
    <property type="entry name" value="TYPE II SECRETION SYSTEM PROTEIN J-RELATED"/>
    <property type="match status" value="1"/>
</dbReference>
<keyword evidence="4" id="KW-0997">Cell inner membrane</keyword>
<dbReference type="EMBL" id="BMCH01000005">
    <property type="protein sequence ID" value="GGC35972.1"/>
    <property type="molecule type" value="Genomic_DNA"/>
</dbReference>
<keyword evidence="2" id="KW-1003">Cell membrane</keyword>
<evidence type="ECO:0000256" key="5">
    <source>
        <dbReference type="ARBA" id="ARBA00022692"/>
    </source>
</evidence>
<evidence type="ECO:0000256" key="2">
    <source>
        <dbReference type="ARBA" id="ARBA00022475"/>
    </source>
</evidence>
<evidence type="ECO:0000256" key="6">
    <source>
        <dbReference type="ARBA" id="ARBA00022989"/>
    </source>
</evidence>